<keyword evidence="2" id="KW-1185">Reference proteome</keyword>
<reference evidence="1 2" key="1">
    <citation type="submission" date="2024-04" db="EMBL/GenBank/DDBJ databases">
        <title>Okeanomitos corallinicola gen. &amp; sp. nov. (Nostocales, Cyanobacteria), a new toxic marine heterocyst-forming cyanobacterium from a coral reef.</title>
        <authorList>
            <person name="Li H."/>
            <person name="Li R."/>
            <person name="Kang J."/>
            <person name="Hii K.S."/>
            <person name="Mohamed H.F."/>
            <person name="Xu X."/>
            <person name="Luo Z."/>
        </authorList>
    </citation>
    <scope>NUCLEOTIDE SEQUENCE [LARGE SCALE GENOMIC DNA]</scope>
    <source>
        <strain evidence="1 2">TIOX110</strain>
    </source>
</reference>
<evidence type="ECO:0000313" key="2">
    <source>
        <dbReference type="Proteomes" id="UP001483337"/>
    </source>
</evidence>
<dbReference type="RefSeq" id="WP_353932715.1">
    <property type="nucleotide sequence ID" value="NZ_CP150886.1"/>
</dbReference>
<sequence length="153" mass="18535">MMSKLLTQNLYEQDYHLWLETTLKQLQTKDLENLDWEHLIEEIEALGNEQKRKLESYLLQLLKHLLLYQYWSVPDCQNHWELEIDNFRVELRKLTKSKNLYNYMLKVLGEVYNDARRQAKKKSGLNNFPDQCPYTVEQILDVDYLPQFTYGTK</sequence>
<protein>
    <submittedName>
        <fullName evidence="1">DUF29 domain-containing protein</fullName>
    </submittedName>
</protein>
<name>A0ABZ2UZS2_9CYAN</name>
<accession>A0ABZ2UZS2</accession>
<dbReference type="InterPro" id="IPR002636">
    <property type="entry name" value="DUF29"/>
</dbReference>
<dbReference type="Pfam" id="PF01724">
    <property type="entry name" value="DUF29"/>
    <property type="match status" value="1"/>
</dbReference>
<dbReference type="Gene3D" id="1.20.1220.20">
    <property type="entry name" value="Uncharcterised protein PF01724"/>
    <property type="match status" value="1"/>
</dbReference>
<dbReference type="EMBL" id="CP150886">
    <property type="protein sequence ID" value="WZB89820.1"/>
    <property type="molecule type" value="Genomic_DNA"/>
</dbReference>
<gene>
    <name evidence="1" type="ORF">WJM97_09060</name>
</gene>
<dbReference type="Proteomes" id="UP001483337">
    <property type="component" value="Chromosome"/>
</dbReference>
<proteinExistence type="predicted"/>
<evidence type="ECO:0000313" key="1">
    <source>
        <dbReference type="EMBL" id="WZB89820.1"/>
    </source>
</evidence>
<dbReference type="PANTHER" id="PTHR34235:SF3">
    <property type="entry name" value="SLR1203 PROTEIN"/>
    <property type="match status" value="1"/>
</dbReference>
<dbReference type="PANTHER" id="PTHR34235">
    <property type="entry name" value="SLR1203 PROTEIN-RELATED"/>
    <property type="match status" value="1"/>
</dbReference>
<organism evidence="1 2">
    <name type="scientific">Okeanomitos corallinicola TIOX110</name>
    <dbReference type="NCBI Taxonomy" id="3133117"/>
    <lineage>
        <taxon>Bacteria</taxon>
        <taxon>Bacillati</taxon>
        <taxon>Cyanobacteriota</taxon>
        <taxon>Cyanophyceae</taxon>
        <taxon>Nostocales</taxon>
        <taxon>Aphanizomenonaceae</taxon>
        <taxon>Okeanomitos</taxon>
    </lineage>
</organism>